<accession>A0A2P5E1Q7</accession>
<dbReference type="AlphaFoldDB" id="A0A2P5E1Q7"/>
<sequence>MSCRRRAYSRSFRTSDEATPLSPVGFRHQKTKIGYLEVSVHRELPKRSSLVKPNIAYINLPAQSIERNLAPERKEIEK</sequence>
<keyword evidence="3" id="KW-1185">Reference proteome</keyword>
<evidence type="ECO:0000256" key="1">
    <source>
        <dbReference type="SAM" id="MobiDB-lite"/>
    </source>
</evidence>
<evidence type="ECO:0000313" key="3">
    <source>
        <dbReference type="Proteomes" id="UP000237105"/>
    </source>
</evidence>
<gene>
    <name evidence="2" type="ORF">PanWU01x14_012240</name>
</gene>
<dbReference type="Proteomes" id="UP000237105">
    <property type="component" value="Unassembled WGS sequence"/>
</dbReference>
<proteinExistence type="predicted"/>
<dbReference type="EMBL" id="JXTB01000004">
    <property type="protein sequence ID" value="PON79489.1"/>
    <property type="molecule type" value="Genomic_DNA"/>
</dbReference>
<organism evidence="2 3">
    <name type="scientific">Parasponia andersonii</name>
    <name type="common">Sponia andersonii</name>
    <dbReference type="NCBI Taxonomy" id="3476"/>
    <lineage>
        <taxon>Eukaryota</taxon>
        <taxon>Viridiplantae</taxon>
        <taxon>Streptophyta</taxon>
        <taxon>Embryophyta</taxon>
        <taxon>Tracheophyta</taxon>
        <taxon>Spermatophyta</taxon>
        <taxon>Magnoliopsida</taxon>
        <taxon>eudicotyledons</taxon>
        <taxon>Gunneridae</taxon>
        <taxon>Pentapetalae</taxon>
        <taxon>rosids</taxon>
        <taxon>fabids</taxon>
        <taxon>Rosales</taxon>
        <taxon>Cannabaceae</taxon>
        <taxon>Parasponia</taxon>
    </lineage>
</organism>
<reference evidence="3" key="1">
    <citation type="submission" date="2016-06" db="EMBL/GenBank/DDBJ databases">
        <title>Parallel loss of symbiosis genes in relatives of nitrogen-fixing non-legume Parasponia.</title>
        <authorList>
            <person name="Van Velzen R."/>
            <person name="Holmer R."/>
            <person name="Bu F."/>
            <person name="Rutten L."/>
            <person name="Van Zeijl A."/>
            <person name="Liu W."/>
            <person name="Santuari L."/>
            <person name="Cao Q."/>
            <person name="Sharma T."/>
            <person name="Shen D."/>
            <person name="Roswanjaya Y."/>
            <person name="Wardhani T."/>
            <person name="Kalhor M.S."/>
            <person name="Jansen J."/>
            <person name="Van den Hoogen J."/>
            <person name="Gungor B."/>
            <person name="Hartog M."/>
            <person name="Hontelez J."/>
            <person name="Verver J."/>
            <person name="Yang W.-C."/>
            <person name="Schijlen E."/>
            <person name="Repin R."/>
            <person name="Schilthuizen M."/>
            <person name="Schranz E."/>
            <person name="Heidstra R."/>
            <person name="Miyata K."/>
            <person name="Fedorova E."/>
            <person name="Kohlen W."/>
            <person name="Bisseling T."/>
            <person name="Smit S."/>
            <person name="Geurts R."/>
        </authorList>
    </citation>
    <scope>NUCLEOTIDE SEQUENCE [LARGE SCALE GENOMIC DNA]</scope>
    <source>
        <strain evidence="3">cv. WU1-14</strain>
    </source>
</reference>
<protein>
    <submittedName>
        <fullName evidence="2">Uncharacterized protein</fullName>
    </submittedName>
</protein>
<comment type="caution">
    <text evidence="2">The sequence shown here is derived from an EMBL/GenBank/DDBJ whole genome shotgun (WGS) entry which is preliminary data.</text>
</comment>
<feature type="region of interest" description="Disordered" evidence="1">
    <location>
        <begin position="1"/>
        <end position="23"/>
    </location>
</feature>
<name>A0A2P5E1Q7_PARAD</name>
<evidence type="ECO:0000313" key="2">
    <source>
        <dbReference type="EMBL" id="PON79489.1"/>
    </source>
</evidence>